<keyword evidence="8 10" id="KW-0472">Membrane</keyword>
<evidence type="ECO:0000313" key="11">
    <source>
        <dbReference type="EMBL" id="KEI72113.1"/>
    </source>
</evidence>
<keyword evidence="7" id="KW-0406">Ion transport</keyword>
<gene>
    <name evidence="11" type="ORF">GV64_16485</name>
</gene>
<evidence type="ECO:0000256" key="9">
    <source>
        <dbReference type="ARBA" id="ARBA00031636"/>
    </source>
</evidence>
<dbReference type="EMBL" id="JOJP01000001">
    <property type="protein sequence ID" value="KEI72113.1"/>
    <property type="molecule type" value="Genomic_DNA"/>
</dbReference>
<feature type="transmembrane region" description="Helical" evidence="10">
    <location>
        <begin position="279"/>
        <end position="304"/>
    </location>
</feature>
<dbReference type="Pfam" id="PF01554">
    <property type="entry name" value="MatE"/>
    <property type="match status" value="2"/>
</dbReference>
<dbReference type="CDD" id="cd13131">
    <property type="entry name" value="MATE_NorM_like"/>
    <property type="match status" value="1"/>
</dbReference>
<dbReference type="PIRSF" id="PIRSF006603">
    <property type="entry name" value="DinF"/>
    <property type="match status" value="1"/>
</dbReference>
<keyword evidence="12" id="KW-1185">Reference proteome</keyword>
<feature type="transmembrane region" description="Helical" evidence="10">
    <location>
        <begin position="390"/>
        <end position="409"/>
    </location>
</feature>
<feature type="transmembrane region" description="Helical" evidence="10">
    <location>
        <begin position="351"/>
        <end position="370"/>
    </location>
</feature>
<evidence type="ECO:0000256" key="2">
    <source>
        <dbReference type="ARBA" id="ARBA00022448"/>
    </source>
</evidence>
<evidence type="ECO:0000256" key="6">
    <source>
        <dbReference type="ARBA" id="ARBA00022989"/>
    </source>
</evidence>
<feature type="transmembrane region" description="Helical" evidence="10">
    <location>
        <begin position="132"/>
        <end position="150"/>
    </location>
</feature>
<evidence type="ECO:0000256" key="10">
    <source>
        <dbReference type="SAM" id="Phobius"/>
    </source>
</evidence>
<dbReference type="InterPro" id="IPR050222">
    <property type="entry name" value="MATE_MdtK"/>
</dbReference>
<dbReference type="PANTHER" id="PTHR43298">
    <property type="entry name" value="MULTIDRUG RESISTANCE PROTEIN NORM-RELATED"/>
    <property type="match status" value="1"/>
</dbReference>
<feature type="transmembrane region" description="Helical" evidence="10">
    <location>
        <begin position="238"/>
        <end position="267"/>
    </location>
</feature>
<evidence type="ECO:0000256" key="7">
    <source>
        <dbReference type="ARBA" id="ARBA00023065"/>
    </source>
</evidence>
<dbReference type="InterPro" id="IPR048279">
    <property type="entry name" value="MdtK-like"/>
</dbReference>
<dbReference type="Proteomes" id="UP000027997">
    <property type="component" value="Unassembled WGS sequence"/>
</dbReference>
<feature type="transmembrane region" description="Helical" evidence="10">
    <location>
        <begin position="96"/>
        <end position="120"/>
    </location>
</feature>
<reference evidence="11 12" key="1">
    <citation type="submission" date="2014-06" db="EMBL/GenBank/DDBJ databases">
        <title>Whole Genome Sequences of Three Symbiotic Endozoicomonas Bacteria.</title>
        <authorList>
            <person name="Neave M.J."/>
            <person name="Apprill A."/>
            <person name="Voolstra C.R."/>
        </authorList>
    </citation>
    <scope>NUCLEOTIDE SEQUENCE [LARGE SCALE GENOMIC DNA]</scope>
    <source>
        <strain evidence="11 12">DSM 22380</strain>
    </source>
</reference>
<dbReference type="PANTHER" id="PTHR43298:SF2">
    <property type="entry name" value="FMN_FAD EXPORTER YEEO-RELATED"/>
    <property type="match status" value="1"/>
</dbReference>
<feature type="transmembrane region" description="Helical" evidence="10">
    <location>
        <begin position="162"/>
        <end position="186"/>
    </location>
</feature>
<evidence type="ECO:0000256" key="8">
    <source>
        <dbReference type="ARBA" id="ARBA00023136"/>
    </source>
</evidence>
<evidence type="ECO:0000256" key="3">
    <source>
        <dbReference type="ARBA" id="ARBA00022449"/>
    </source>
</evidence>
<dbReference type="NCBIfam" id="TIGR00797">
    <property type="entry name" value="matE"/>
    <property type="match status" value="1"/>
</dbReference>
<name>A0A081KD87_9GAMM</name>
<dbReference type="InterPro" id="IPR002528">
    <property type="entry name" value="MATE_fam"/>
</dbReference>
<sequence length="448" mass="48107">MLFHNHCILREFRALLKLSLPLMGTYLVMSLAGFIDTLMAGQYSSVDLAGVAIAYTAWIPVNVFLVGLLMGKTAFISQLYGARKLRDIVAMGQQGLLLATGSGIVGLALLSVFSELLIYVDASNAVREIASGYLTFVALGMPGVALNQALRSYLEGQGYVRSVMVAQVLGLLINIPLNYALIYGRFGLPEMGGLGCGIATAVIMWLSPLFMVAYICFNKALKSTSPFCYALDLDLEKLKALVAIGLPIAVTLFCQFLVFMVITVLLASHGHVVVGAHQIVFNVSTLLMMVPSAIGGAVTIRAAYYIGAGHSSMGGFVSLVGLSISFMVMCVLGVGGWWARFSIVRLYTQDLAVIELAASLMGLVVIYLLLTVIQQLGAAALRAYRDAFSVMWIMLVSLWGIMLPLGYFLANMDFLGAPLGVKGFWLAMVVAYFLAAIGTCCRCCLVVK</sequence>
<protein>
    <recommendedName>
        <fullName evidence="9">Multidrug-efflux transporter</fullName>
    </recommendedName>
</protein>
<organism evidence="11 12">
    <name type="scientific">Endozoicomonas elysicola</name>
    <dbReference type="NCBI Taxonomy" id="305900"/>
    <lineage>
        <taxon>Bacteria</taxon>
        <taxon>Pseudomonadati</taxon>
        <taxon>Pseudomonadota</taxon>
        <taxon>Gammaproteobacteria</taxon>
        <taxon>Oceanospirillales</taxon>
        <taxon>Endozoicomonadaceae</taxon>
        <taxon>Endozoicomonas</taxon>
    </lineage>
</organism>
<dbReference type="RefSeq" id="WP_020584314.1">
    <property type="nucleotide sequence ID" value="NZ_JOJP01000001.1"/>
</dbReference>
<dbReference type="eggNOG" id="COG0534">
    <property type="taxonomic scope" value="Bacteria"/>
</dbReference>
<evidence type="ECO:0000256" key="1">
    <source>
        <dbReference type="ARBA" id="ARBA00004429"/>
    </source>
</evidence>
<keyword evidence="5 10" id="KW-0812">Transmembrane</keyword>
<keyword evidence="3" id="KW-0050">Antiport</keyword>
<feature type="transmembrane region" description="Helical" evidence="10">
    <location>
        <begin position="192"/>
        <end position="217"/>
    </location>
</feature>
<dbReference type="GO" id="GO:0015297">
    <property type="term" value="F:antiporter activity"/>
    <property type="evidence" value="ECO:0007669"/>
    <property type="project" value="UniProtKB-KW"/>
</dbReference>
<feature type="transmembrane region" description="Helical" evidence="10">
    <location>
        <begin position="20"/>
        <end position="40"/>
    </location>
</feature>
<dbReference type="GO" id="GO:0042910">
    <property type="term" value="F:xenobiotic transmembrane transporter activity"/>
    <property type="evidence" value="ECO:0007669"/>
    <property type="project" value="InterPro"/>
</dbReference>
<evidence type="ECO:0000256" key="4">
    <source>
        <dbReference type="ARBA" id="ARBA00022475"/>
    </source>
</evidence>
<feature type="transmembrane region" description="Helical" evidence="10">
    <location>
        <begin position="316"/>
        <end position="339"/>
    </location>
</feature>
<dbReference type="GO" id="GO:0005886">
    <property type="term" value="C:plasma membrane"/>
    <property type="evidence" value="ECO:0007669"/>
    <property type="project" value="UniProtKB-SubCell"/>
</dbReference>
<keyword evidence="2" id="KW-0813">Transport</keyword>
<keyword evidence="4" id="KW-1003">Cell membrane</keyword>
<accession>A0A081KD87</accession>
<proteinExistence type="predicted"/>
<evidence type="ECO:0000256" key="5">
    <source>
        <dbReference type="ARBA" id="ARBA00022692"/>
    </source>
</evidence>
<comment type="caution">
    <text evidence="11">The sequence shown here is derived from an EMBL/GenBank/DDBJ whole genome shotgun (WGS) entry which is preliminary data.</text>
</comment>
<feature type="transmembrane region" description="Helical" evidence="10">
    <location>
        <begin position="424"/>
        <end position="447"/>
    </location>
</feature>
<dbReference type="GO" id="GO:0006811">
    <property type="term" value="P:monoatomic ion transport"/>
    <property type="evidence" value="ECO:0007669"/>
    <property type="project" value="UniProtKB-KW"/>
</dbReference>
<evidence type="ECO:0000313" key="12">
    <source>
        <dbReference type="Proteomes" id="UP000027997"/>
    </source>
</evidence>
<feature type="transmembrane region" description="Helical" evidence="10">
    <location>
        <begin position="52"/>
        <end position="75"/>
    </location>
</feature>
<dbReference type="AlphaFoldDB" id="A0A081KD87"/>
<comment type="subcellular location">
    <subcellularLocation>
        <location evidence="1">Cell inner membrane</location>
        <topology evidence="1">Multi-pass membrane protein</topology>
    </subcellularLocation>
</comment>
<keyword evidence="6 10" id="KW-1133">Transmembrane helix</keyword>